<keyword evidence="3" id="KW-1185">Reference proteome</keyword>
<dbReference type="KEGG" id="tsn:W908_03485"/>
<evidence type="ECO:0000256" key="1">
    <source>
        <dbReference type="SAM" id="SignalP"/>
    </source>
</evidence>
<feature type="chain" id="PRO_5005797824" description="Auto-transporter adhesin head GIN domain-containing protein" evidence="1">
    <location>
        <begin position="24"/>
        <end position="239"/>
    </location>
</feature>
<protein>
    <recommendedName>
        <fullName evidence="4">Auto-transporter adhesin head GIN domain-containing protein</fullName>
    </recommendedName>
</protein>
<evidence type="ECO:0008006" key="4">
    <source>
        <dbReference type="Google" id="ProtNLM"/>
    </source>
</evidence>
<evidence type="ECO:0000313" key="2">
    <source>
        <dbReference type="EMBL" id="ALE02672.1"/>
    </source>
</evidence>
<gene>
    <name evidence="2" type="ORF">W908_03485</name>
</gene>
<dbReference type="PROSITE" id="PS51257">
    <property type="entry name" value="PROKAR_LIPOPROTEIN"/>
    <property type="match status" value="1"/>
</dbReference>
<dbReference type="EMBL" id="CP006911">
    <property type="protein sequence ID" value="ALE02672.1"/>
    <property type="molecule type" value="Genomic_DNA"/>
</dbReference>
<dbReference type="Proteomes" id="UP000068905">
    <property type="component" value="Chromosome"/>
</dbReference>
<feature type="signal peptide" evidence="1">
    <location>
        <begin position="1"/>
        <end position="23"/>
    </location>
</feature>
<organism evidence="2 3">
    <name type="scientific">Candidatus Pseudothioglobus singularis PS1</name>
    <dbReference type="NCBI Taxonomy" id="1125411"/>
    <lineage>
        <taxon>Bacteria</taxon>
        <taxon>Pseudomonadati</taxon>
        <taxon>Pseudomonadota</taxon>
        <taxon>Gammaproteobacteria</taxon>
        <taxon>Candidatus Pseudothioglobaceae</taxon>
        <taxon>Candidatus Pseudothioglobus</taxon>
    </lineage>
</organism>
<name>A0A0M4LR98_9GAMM</name>
<evidence type="ECO:0000313" key="3">
    <source>
        <dbReference type="Proteomes" id="UP000068905"/>
    </source>
</evidence>
<dbReference type="STRING" id="1125411.W908_03485"/>
<proteinExistence type="predicted"/>
<accession>A0A0M4LR98</accession>
<keyword evidence="1" id="KW-0732">Signal</keyword>
<sequence length="239" mass="26649">MKKRLLILLFSLAVFGCSSLELEAVSTSTEETQRILSMGLSHEENLKEANKLPSKHMISVVTLQLTNARDEKIQEQVDIVQSAKYAEMVSISGNNSSFVGPKEINLVKKGVLESDVEIQTHFLTSSRNENGLLQHKLNISIEHNSLNKRAYLSANLCDEWMRCEGATSLAQELIVTSSKGTNCIASGCEFTEEMTLKLTDNFLKESINKGFTIRLNAKRKSNKIKVSKAYLMGYLQVAK</sequence>
<reference evidence="2 3" key="1">
    <citation type="journal article" date="2015" name="Genome Announc.">
        <title>Genome Sequence of 'Candidatus Thioglobus singularis' Strain PS1, a Mixotroph from the SUP05 Clade of Marine Gammaproteobacteria.</title>
        <authorList>
            <person name="Marshall K.T."/>
            <person name="Morris R.M."/>
        </authorList>
    </citation>
    <scope>NUCLEOTIDE SEQUENCE [LARGE SCALE GENOMIC DNA]</scope>
    <source>
        <strain evidence="2 3">PS1</strain>
    </source>
</reference>
<dbReference type="RefSeq" id="WP_053819943.1">
    <property type="nucleotide sequence ID" value="NZ_CP006911.1"/>
</dbReference>
<dbReference type="AlphaFoldDB" id="A0A0M4LR98"/>